<dbReference type="GO" id="GO:0046872">
    <property type="term" value="F:metal ion binding"/>
    <property type="evidence" value="ECO:0007669"/>
    <property type="project" value="InterPro"/>
</dbReference>
<keyword evidence="5" id="KW-0862">Zinc</keyword>
<feature type="compositionally biased region" description="Basic and acidic residues" evidence="6">
    <location>
        <begin position="178"/>
        <end position="193"/>
    </location>
</feature>
<evidence type="ECO:0000256" key="3">
    <source>
        <dbReference type="ARBA" id="ARBA00022448"/>
    </source>
</evidence>
<dbReference type="Gene3D" id="3.40.50.1980">
    <property type="entry name" value="Nitrogenase molybdenum iron protein domain"/>
    <property type="match status" value="2"/>
</dbReference>
<dbReference type="PANTHER" id="PTHR42953:SF3">
    <property type="entry name" value="HIGH-AFFINITY ZINC UPTAKE SYSTEM PROTEIN ZNUA"/>
    <property type="match status" value="1"/>
</dbReference>
<dbReference type="GO" id="GO:0006829">
    <property type="term" value="P:zinc ion transport"/>
    <property type="evidence" value="ECO:0007669"/>
    <property type="project" value="UniProtKB-KW"/>
</dbReference>
<evidence type="ECO:0000256" key="2">
    <source>
        <dbReference type="ARBA" id="ARBA00015915"/>
    </source>
</evidence>
<evidence type="ECO:0000256" key="5">
    <source>
        <dbReference type="ARBA" id="ARBA00022906"/>
    </source>
</evidence>
<dbReference type="SUPFAM" id="SSF53807">
    <property type="entry name" value="Helical backbone' metal receptor"/>
    <property type="match status" value="1"/>
</dbReference>
<evidence type="ECO:0000313" key="8">
    <source>
        <dbReference type="EMBL" id="VFJ95518.1"/>
    </source>
</evidence>
<name>A0A450USK8_9GAMM</name>
<protein>
    <recommendedName>
        <fullName evidence="2">High-affinity zinc uptake system protein ZnuA</fullName>
    </recommendedName>
</protein>
<feature type="region of interest" description="Disordered" evidence="6">
    <location>
        <begin position="174"/>
        <end position="230"/>
    </location>
</feature>
<dbReference type="AlphaFoldDB" id="A0A450USK8"/>
<comment type="similarity">
    <text evidence="1">Belongs to the bacterial solute-binding protein 9 family.</text>
</comment>
<dbReference type="EMBL" id="CAADFJ010000002">
    <property type="protein sequence ID" value="VFJ95518.1"/>
    <property type="molecule type" value="Genomic_DNA"/>
</dbReference>
<keyword evidence="4" id="KW-0732">Signal</keyword>
<dbReference type="InterPro" id="IPR050492">
    <property type="entry name" value="Bact_metal-bind_prot9"/>
</dbReference>
<keyword evidence="5" id="KW-0864">Zinc transport</keyword>
<evidence type="ECO:0000256" key="1">
    <source>
        <dbReference type="ARBA" id="ARBA00011028"/>
    </source>
</evidence>
<accession>A0A450USK8</accession>
<evidence type="ECO:0000256" key="4">
    <source>
        <dbReference type="ARBA" id="ARBA00022729"/>
    </source>
</evidence>
<dbReference type="InterPro" id="IPR006127">
    <property type="entry name" value="ZnuA-like"/>
</dbReference>
<sequence>MCMGVGMAGINVAPASARGHCVGPLVGHASTDSRSRKRLKVARRKGLTSAEPRHRVIRGRIFRRIVCALWLVMSSPGLLAGEGPRVVASILPVHSLVAGVMRGVGSPALIVRGYGSPHTYRMRPSDAVELQGADLVFWVGVSLETFLHKPFSSLPKSVRVVSLMETDGLTLLGNREGGPWEDHHPDHHRRETDCPGATEPPRPAPNAADASSNHRRQPTDLPNNDHRGHSRCAALRYNPHIWLDPENAGRLVEAIARHLAEIDPIHGARYRTNASALLRRIRGLAERLRKRLSGLGAMPYLVFHDAYPYLEARYGLRAAGSVTASPDRMPSARRVADLRGTMARLNIRCIFREPQFGAKWIEAALEDAGASGQVAIRVLDPLGADMPPGPDLWFRIMENHAQAMVDCLSERF</sequence>
<proteinExistence type="inferred from homology"/>
<dbReference type="EMBL" id="CAADFG010000001">
    <property type="protein sequence ID" value="VFJ86428.1"/>
    <property type="molecule type" value="Genomic_DNA"/>
</dbReference>
<evidence type="ECO:0000256" key="6">
    <source>
        <dbReference type="SAM" id="MobiDB-lite"/>
    </source>
</evidence>
<keyword evidence="3" id="KW-0813">Transport</keyword>
<reference evidence="8" key="1">
    <citation type="submission" date="2019-02" db="EMBL/GenBank/DDBJ databases">
        <authorList>
            <person name="Gruber-Vodicka R. H."/>
            <person name="Seah K. B. B."/>
        </authorList>
    </citation>
    <scope>NUCLEOTIDE SEQUENCE</scope>
    <source>
        <strain evidence="8">BECK_SA2B12</strain>
        <strain evidence="7">BECK_SA2B15</strain>
    </source>
</reference>
<organism evidence="8">
    <name type="scientific">Candidatus Kentrum eta</name>
    <dbReference type="NCBI Taxonomy" id="2126337"/>
    <lineage>
        <taxon>Bacteria</taxon>
        <taxon>Pseudomonadati</taxon>
        <taxon>Pseudomonadota</taxon>
        <taxon>Gammaproteobacteria</taxon>
        <taxon>Candidatus Kentrum</taxon>
    </lineage>
</organism>
<evidence type="ECO:0000313" key="7">
    <source>
        <dbReference type="EMBL" id="VFJ86428.1"/>
    </source>
</evidence>
<gene>
    <name evidence="7" type="ORF">BECKH772A_GA0070896_1000162</name>
    <name evidence="8" type="ORF">BECKH772C_GA0070978_1000262</name>
</gene>
<dbReference type="PANTHER" id="PTHR42953">
    <property type="entry name" value="HIGH-AFFINITY ZINC UPTAKE SYSTEM PROTEIN ZNUA-RELATED"/>
    <property type="match status" value="1"/>
</dbReference>
<dbReference type="Pfam" id="PF01297">
    <property type="entry name" value="ZnuA"/>
    <property type="match status" value="1"/>
</dbReference>
<keyword evidence="5" id="KW-0406">Ion transport</keyword>